<evidence type="ECO:0000259" key="15">
    <source>
        <dbReference type="PROSITE" id="PS51384"/>
    </source>
</evidence>
<evidence type="ECO:0000256" key="4">
    <source>
        <dbReference type="ARBA" id="ARBA00022630"/>
    </source>
</evidence>
<dbReference type="RefSeq" id="WP_274201141.1">
    <property type="nucleotide sequence ID" value="NZ_JAQZAO010000006.1"/>
</dbReference>
<evidence type="ECO:0000256" key="11">
    <source>
        <dbReference type="ARBA" id="ARBA00023033"/>
    </source>
</evidence>
<comment type="cofactor">
    <cofactor evidence="13">
        <name>heme</name>
        <dbReference type="ChEBI" id="CHEBI:30413"/>
    </cofactor>
</comment>
<keyword evidence="5 13" id="KW-0288">FMN</keyword>
<comment type="cofactor">
    <cofactor evidence="13">
        <name>FAD</name>
        <dbReference type="ChEBI" id="CHEBI:57692"/>
    </cofactor>
    <cofactor evidence="13">
        <name>FMN</name>
        <dbReference type="ChEBI" id="CHEBI:58210"/>
    </cofactor>
</comment>
<keyword evidence="9 13" id="KW-0560">Oxidoreductase</keyword>
<dbReference type="InterPro" id="IPR039261">
    <property type="entry name" value="FNR_nucleotide-bd"/>
</dbReference>
<dbReference type="EMBL" id="JAQZAO010000006">
    <property type="protein sequence ID" value="MDD7966604.1"/>
    <property type="molecule type" value="Genomic_DNA"/>
</dbReference>
<protein>
    <recommendedName>
        <fullName evidence="13">Bifunctional cytochrome P450/NADPH--P450 reductase</fullName>
    </recommendedName>
    <domain>
        <recommendedName>
            <fullName evidence="13">Cytochrome P450</fullName>
            <ecNumber evidence="13">1.14.14.1</ecNumber>
        </recommendedName>
    </domain>
    <domain>
        <recommendedName>
            <fullName evidence="13">NADPH--cytochrome P450 reductase</fullName>
            <ecNumber evidence="13">1.6.2.4</ecNumber>
        </recommendedName>
    </domain>
</protein>
<dbReference type="PRINTS" id="PR00369">
    <property type="entry name" value="FLAVODOXIN"/>
</dbReference>
<evidence type="ECO:0000256" key="12">
    <source>
        <dbReference type="ARBA" id="ARBA00049342"/>
    </source>
</evidence>
<dbReference type="SUPFAM" id="SSF52218">
    <property type="entry name" value="Flavoproteins"/>
    <property type="match status" value="1"/>
</dbReference>
<dbReference type="InterPro" id="IPR017938">
    <property type="entry name" value="Riboflavin_synthase-like_b-brl"/>
</dbReference>
<dbReference type="InterPro" id="IPR008254">
    <property type="entry name" value="Flavodoxin/NO_synth"/>
</dbReference>
<dbReference type="Gene3D" id="3.40.50.360">
    <property type="match status" value="1"/>
</dbReference>
<keyword evidence="7 13" id="KW-0274">FAD</keyword>
<gene>
    <name evidence="16" type="ORF">PGB27_14810</name>
</gene>
<organism evidence="16 17">
    <name type="scientific">Actinomycetospora lemnae</name>
    <dbReference type="NCBI Taxonomy" id="3019891"/>
    <lineage>
        <taxon>Bacteria</taxon>
        <taxon>Bacillati</taxon>
        <taxon>Actinomycetota</taxon>
        <taxon>Actinomycetes</taxon>
        <taxon>Pseudonocardiales</taxon>
        <taxon>Pseudonocardiaceae</taxon>
        <taxon>Actinomycetospora</taxon>
    </lineage>
</organism>
<dbReference type="InterPro" id="IPR003097">
    <property type="entry name" value="CysJ-like_FAD-binding"/>
</dbReference>
<dbReference type="Gene3D" id="3.40.50.80">
    <property type="entry name" value="Nucleotide-binding domain of ferredoxin-NADP reductase (FNR) module"/>
    <property type="match status" value="1"/>
</dbReference>
<dbReference type="Pfam" id="PF00067">
    <property type="entry name" value="p450"/>
    <property type="match status" value="1"/>
</dbReference>
<keyword evidence="10 13" id="KW-0408">Iron</keyword>
<evidence type="ECO:0000256" key="8">
    <source>
        <dbReference type="ARBA" id="ARBA00022857"/>
    </source>
</evidence>
<comment type="caution">
    <text evidence="16">The sequence shown here is derived from an EMBL/GenBank/DDBJ whole genome shotgun (WGS) entry which is preliminary data.</text>
</comment>
<comment type="similarity">
    <text evidence="1 13">In the N-terminal section; belongs to the cytochrome P450 family.</text>
</comment>
<evidence type="ECO:0000256" key="6">
    <source>
        <dbReference type="ARBA" id="ARBA00022723"/>
    </source>
</evidence>
<dbReference type="InterPro" id="IPR001094">
    <property type="entry name" value="Flavdoxin-like"/>
</dbReference>
<evidence type="ECO:0000256" key="10">
    <source>
        <dbReference type="ARBA" id="ARBA00023004"/>
    </source>
</evidence>
<evidence type="ECO:0000256" key="13">
    <source>
        <dbReference type="PIRNR" id="PIRNR000209"/>
    </source>
</evidence>
<keyword evidence="4 13" id="KW-0285">Flavoprotein</keyword>
<dbReference type="PANTHER" id="PTHR19384:SF17">
    <property type="entry name" value="NADPH--CYTOCHROME P450 REDUCTASE"/>
    <property type="match status" value="1"/>
</dbReference>
<keyword evidence="8 13" id="KW-0521">NADP</keyword>
<dbReference type="SUPFAM" id="SSF63380">
    <property type="entry name" value="Riboflavin synthase domain-like"/>
    <property type="match status" value="1"/>
</dbReference>
<keyword evidence="3 13" id="KW-0349">Heme</keyword>
<dbReference type="SUPFAM" id="SSF48264">
    <property type="entry name" value="Cytochrome P450"/>
    <property type="match status" value="1"/>
</dbReference>
<keyword evidence="13" id="KW-0249">Electron transport</keyword>
<dbReference type="PRINTS" id="PR00371">
    <property type="entry name" value="FPNCR"/>
</dbReference>
<dbReference type="Pfam" id="PF00667">
    <property type="entry name" value="FAD_binding_1"/>
    <property type="match status" value="1"/>
</dbReference>
<dbReference type="Gene3D" id="1.20.990.10">
    <property type="entry name" value="NADPH-cytochrome p450 Reductase, Chain A, domain 3"/>
    <property type="match status" value="1"/>
</dbReference>
<evidence type="ECO:0000313" key="17">
    <source>
        <dbReference type="Proteomes" id="UP001300763"/>
    </source>
</evidence>
<evidence type="ECO:0000256" key="2">
    <source>
        <dbReference type="ARBA" id="ARBA00022448"/>
    </source>
</evidence>
<keyword evidence="17" id="KW-1185">Reference proteome</keyword>
<dbReference type="InterPro" id="IPR036396">
    <property type="entry name" value="Cyt_P450_sf"/>
</dbReference>
<dbReference type="CDD" id="cd06206">
    <property type="entry name" value="bifunctional_CYPOR"/>
    <property type="match status" value="1"/>
</dbReference>
<evidence type="ECO:0000313" key="16">
    <source>
        <dbReference type="EMBL" id="MDD7966604.1"/>
    </source>
</evidence>
<dbReference type="PROSITE" id="PS50902">
    <property type="entry name" value="FLAVODOXIN_LIKE"/>
    <property type="match status" value="1"/>
</dbReference>
<keyword evidence="11 13" id="KW-0503">Monooxygenase</keyword>
<dbReference type="InterPro" id="IPR029039">
    <property type="entry name" value="Flavoprotein-like_sf"/>
</dbReference>
<dbReference type="InterPro" id="IPR001128">
    <property type="entry name" value="Cyt_P450"/>
</dbReference>
<keyword evidence="2 13" id="KW-0813">Transport</keyword>
<accession>A0ABT5SV08</accession>
<keyword evidence="6 13" id="KW-0479">Metal-binding</keyword>
<dbReference type="PROSITE" id="PS00086">
    <property type="entry name" value="CYTOCHROME_P450"/>
    <property type="match status" value="1"/>
</dbReference>
<evidence type="ECO:0000256" key="7">
    <source>
        <dbReference type="ARBA" id="ARBA00022827"/>
    </source>
</evidence>
<dbReference type="InterPro" id="IPR023173">
    <property type="entry name" value="NADPH_Cyt_P450_Rdtase_alpha"/>
</dbReference>
<dbReference type="PIRSF" id="PIRSF000209">
    <property type="entry name" value="Bifunctional_P450_P450R"/>
    <property type="match status" value="1"/>
</dbReference>
<dbReference type="Gene3D" id="1.10.630.10">
    <property type="entry name" value="Cytochrome P450"/>
    <property type="match status" value="1"/>
</dbReference>
<evidence type="ECO:0000256" key="5">
    <source>
        <dbReference type="ARBA" id="ARBA00022643"/>
    </source>
</evidence>
<comment type="catalytic activity">
    <reaction evidence="12 13">
        <text>2 oxidized [cytochrome P450] + NADPH = 2 reduced [cytochrome P450] + NADP(+) + H(+)</text>
        <dbReference type="Rhea" id="RHEA:24040"/>
        <dbReference type="Rhea" id="RHEA-COMP:14627"/>
        <dbReference type="Rhea" id="RHEA-COMP:14628"/>
        <dbReference type="ChEBI" id="CHEBI:15378"/>
        <dbReference type="ChEBI" id="CHEBI:55376"/>
        <dbReference type="ChEBI" id="CHEBI:57783"/>
        <dbReference type="ChEBI" id="CHEBI:58349"/>
        <dbReference type="ChEBI" id="CHEBI:60344"/>
        <dbReference type="EC" id="1.6.2.4"/>
    </reaction>
</comment>
<dbReference type="InterPro" id="IPR017972">
    <property type="entry name" value="Cyt_P450_CS"/>
</dbReference>
<dbReference type="PROSITE" id="PS51384">
    <property type="entry name" value="FAD_FR"/>
    <property type="match status" value="1"/>
</dbReference>
<dbReference type="EC" id="1.14.14.1" evidence="13"/>
<dbReference type="InterPro" id="IPR001433">
    <property type="entry name" value="OxRdtase_FAD/NAD-bd"/>
</dbReference>
<dbReference type="InterPro" id="IPR023206">
    <property type="entry name" value="Bifunctional_P450_P450_red"/>
</dbReference>
<dbReference type="InterPro" id="IPR017927">
    <property type="entry name" value="FAD-bd_FR_type"/>
</dbReference>
<comment type="catalytic activity">
    <reaction evidence="13">
        <text>an organic molecule + reduced [NADPH--hemoprotein reductase] + O2 = an alcohol + oxidized [NADPH--hemoprotein reductase] + H2O + H(+)</text>
        <dbReference type="Rhea" id="RHEA:17149"/>
        <dbReference type="Rhea" id="RHEA-COMP:11964"/>
        <dbReference type="Rhea" id="RHEA-COMP:11965"/>
        <dbReference type="ChEBI" id="CHEBI:15377"/>
        <dbReference type="ChEBI" id="CHEBI:15378"/>
        <dbReference type="ChEBI" id="CHEBI:15379"/>
        <dbReference type="ChEBI" id="CHEBI:30879"/>
        <dbReference type="ChEBI" id="CHEBI:57618"/>
        <dbReference type="ChEBI" id="CHEBI:58210"/>
        <dbReference type="ChEBI" id="CHEBI:142491"/>
        <dbReference type="EC" id="1.14.14.1"/>
    </reaction>
</comment>
<dbReference type="Pfam" id="PF00258">
    <property type="entry name" value="Flavodoxin_1"/>
    <property type="match status" value="1"/>
</dbReference>
<dbReference type="Pfam" id="PF00175">
    <property type="entry name" value="NAD_binding_1"/>
    <property type="match status" value="1"/>
</dbReference>
<dbReference type="Proteomes" id="UP001300763">
    <property type="component" value="Unassembled WGS sequence"/>
</dbReference>
<proteinExistence type="inferred from homology"/>
<sequence>MTTTADAPARPLAAIPGPKPLPIIGNARDIDTHRLVQSIMALADRYGPIFQLHTPGGTTYVVSGLEMVQDLCDDSRFDKLVGRGQREIRKTHTSAGLFTADTADPLWKSAHDILLPSFSTWAMKGYVDPMVDIAQQLMLKWERLNPDEPIDVAGDMTRLTLDTIALCGFGYRFNSFYRDTQHPFVEAMMASLSESLKRQQMLPIQIKLRRGAQRRFLANAKFMDDTIDEIVKERRASGDPGTDLLGHMLVGTDKQGNTLPDHNIVAQCGTFLIAGHETTSGLLSFAVYYLLKHPEVVARAQEEVDRVLGTDPGVAPTVAQIGQLGYVRQILDETLRLWPTAPAFTRQARKPGETVGGYGPFDPGTGIVALTPMLHRLPEVWGPDAREFDPDHVAPERLDALPPNAYRPFGSGQRACIGRQFALQEAVLVLGMVLQRFELVDHADYQLKIKESLTIKPEGLTITVRPREGRTWGSAPRSAAVAAAEPRPATLPVTPSDRHGTPLLVLFGSNLGAAEDLATRIARDAGDRGYTSRTAALDEAVGELPTEGAVVVVTSSYNGEPPDNAAKFCAWLDSDAASAAGVRFTVFGCGNRDWAATYQAVPTRVDAGLEAKGGTRVHPRGEGDARGDFDGQFDDWYRGLWDALGVALGLDATATATAGSGPRLAVALEQRRTASPVLQSYRGQAATVRVNRELTARAGSPGGRSVRHLEIAMPAGVTYGTGDHLGVLPRNPMGLVNRVIRRFGLDGGQFATLTVVGSPALPAPTHLPVGEPYPLLAILAGCVELQDVASRAGIAAMVAAMPEGPARDELAATVGDDDAAKERYRETIAKPRRTLLELLEAHPDCELEFAAFLDLLPPLRPRFYSISSSPQMSSEVALTVGVLEGPARSGDGTYRGVCSGHLDEVPEGGTVFTFVRSPSIAFRPPANPHVPMIMVGAGTGMAPFRGFLQEREAQRAKGVPIARSLLFLGCRDPEDDLLYADELAAFEKAGVATLFPAYSRVPGYPYRYVQHALEGAADEVWAAMQDDAVVYVCGNASTMAPGVRAALVAVFRAKTGAGEADGAAWLAGLRSSERYLEDIWGETAVV</sequence>
<dbReference type="Gene3D" id="2.40.30.10">
    <property type="entry name" value="Translation factors"/>
    <property type="match status" value="1"/>
</dbReference>
<feature type="domain" description="FAD-binding FR-type" evidence="15">
    <location>
        <begin position="681"/>
        <end position="925"/>
    </location>
</feature>
<dbReference type="EC" id="1.6.2.4" evidence="13"/>
<dbReference type="InterPro" id="IPR001709">
    <property type="entry name" value="Flavoprot_Pyr_Nucl_cyt_Rdtase"/>
</dbReference>
<dbReference type="SUPFAM" id="SSF52343">
    <property type="entry name" value="Ferredoxin reductase-like, C-terminal NADP-linked domain"/>
    <property type="match status" value="1"/>
</dbReference>
<evidence type="ECO:0000256" key="3">
    <source>
        <dbReference type="ARBA" id="ARBA00022617"/>
    </source>
</evidence>
<name>A0ABT5SV08_9PSEU</name>
<dbReference type="CDD" id="cd11068">
    <property type="entry name" value="CYP120A1"/>
    <property type="match status" value="1"/>
</dbReference>
<evidence type="ECO:0000259" key="14">
    <source>
        <dbReference type="PROSITE" id="PS50902"/>
    </source>
</evidence>
<evidence type="ECO:0000256" key="9">
    <source>
        <dbReference type="ARBA" id="ARBA00023002"/>
    </source>
</evidence>
<feature type="domain" description="Flavodoxin-like" evidence="14">
    <location>
        <begin position="503"/>
        <end position="641"/>
    </location>
</feature>
<evidence type="ECO:0000256" key="1">
    <source>
        <dbReference type="ARBA" id="ARBA00010018"/>
    </source>
</evidence>
<dbReference type="PANTHER" id="PTHR19384">
    <property type="entry name" value="NITRIC OXIDE SYNTHASE-RELATED"/>
    <property type="match status" value="1"/>
</dbReference>
<reference evidence="16 17" key="1">
    <citation type="submission" date="2023-02" db="EMBL/GenBank/DDBJ databases">
        <title>Genome sequencing required for Actinomycetospora new species description.</title>
        <authorList>
            <person name="Saimee Y."/>
            <person name="Duangmal K."/>
        </authorList>
    </citation>
    <scope>NUCLEOTIDE SEQUENCE [LARGE SCALE GENOMIC DNA]</scope>
    <source>
        <strain evidence="16 17">DW7H6</strain>
    </source>
</reference>